<reference evidence="1" key="2">
    <citation type="submission" date="2018-05" db="EMBL/GenBank/DDBJ databases">
        <title>OmerRS3 (Oryza meridionalis Reference Sequence Version 3).</title>
        <authorList>
            <person name="Zhang J."/>
            <person name="Kudrna D."/>
            <person name="Lee S."/>
            <person name="Talag J."/>
            <person name="Welchert J."/>
            <person name="Wing R.A."/>
        </authorList>
    </citation>
    <scope>NUCLEOTIDE SEQUENCE [LARGE SCALE GENOMIC DNA]</scope>
    <source>
        <strain evidence="1">cv. OR44</strain>
    </source>
</reference>
<organism evidence="1">
    <name type="scientific">Oryza meridionalis</name>
    <dbReference type="NCBI Taxonomy" id="40149"/>
    <lineage>
        <taxon>Eukaryota</taxon>
        <taxon>Viridiplantae</taxon>
        <taxon>Streptophyta</taxon>
        <taxon>Embryophyta</taxon>
        <taxon>Tracheophyta</taxon>
        <taxon>Spermatophyta</taxon>
        <taxon>Magnoliopsida</taxon>
        <taxon>Liliopsida</taxon>
        <taxon>Poales</taxon>
        <taxon>Poaceae</taxon>
        <taxon>BOP clade</taxon>
        <taxon>Oryzoideae</taxon>
        <taxon>Oryzeae</taxon>
        <taxon>Oryzinae</taxon>
        <taxon>Oryza</taxon>
    </lineage>
</organism>
<dbReference type="Gramene" id="OMERI01G21280.1">
    <property type="protein sequence ID" value="OMERI01G21280.1"/>
    <property type="gene ID" value="OMERI01G21280"/>
</dbReference>
<dbReference type="EnsemblPlants" id="OMERI01G21280.1">
    <property type="protein sequence ID" value="OMERI01G21280.1"/>
    <property type="gene ID" value="OMERI01G21280"/>
</dbReference>
<reference evidence="1" key="1">
    <citation type="submission" date="2015-04" db="UniProtKB">
        <authorList>
            <consortium name="EnsemblPlants"/>
        </authorList>
    </citation>
    <scope>IDENTIFICATION</scope>
</reference>
<evidence type="ECO:0000313" key="2">
    <source>
        <dbReference type="Proteomes" id="UP000008021"/>
    </source>
</evidence>
<accession>A0A0E0C4U2</accession>
<proteinExistence type="predicted"/>
<protein>
    <submittedName>
        <fullName evidence="1">Uncharacterized protein</fullName>
    </submittedName>
</protein>
<name>A0A0E0C4U2_9ORYZ</name>
<evidence type="ECO:0000313" key="1">
    <source>
        <dbReference type="EnsemblPlants" id="OMERI01G21280.1"/>
    </source>
</evidence>
<dbReference type="AlphaFoldDB" id="A0A0E0C4U2"/>
<dbReference type="Proteomes" id="UP000008021">
    <property type="component" value="Chromosome 1"/>
</dbReference>
<sequence length="75" mass="7984">MWTRSSGQKKSAWPWSIGRRSAQMRVVASKESVGTAVVVARQGSATAGIPEAEDGRIIEVTDGEIRLRDKTAAAG</sequence>
<dbReference type="HOGENOM" id="CLU_2675217_0_0_1"/>
<keyword evidence="2" id="KW-1185">Reference proteome</keyword>